<organism evidence="2 3">
    <name type="scientific">Bacillus phage Harambe</name>
    <dbReference type="NCBI Taxonomy" id="1981931"/>
    <lineage>
        <taxon>Viruses</taxon>
        <taxon>Duplodnaviria</taxon>
        <taxon>Heunggongvirae</taxon>
        <taxon>Uroviricota</taxon>
        <taxon>Caudoviricetes</taxon>
        <taxon>Salasmaviridae</taxon>
        <taxon>Harambevirus</taxon>
        <taxon>Harambevirus harambe</taxon>
    </lineage>
</organism>
<dbReference type="EMBL" id="KY821088">
    <property type="protein sequence ID" value="ARM70174.1"/>
    <property type="molecule type" value="Genomic_DNA"/>
</dbReference>
<proteinExistence type="predicted"/>
<accession>A0A1W6JSE2</accession>
<protein>
    <submittedName>
        <fullName evidence="2">Holin</fullName>
    </submittedName>
</protein>
<reference evidence="3" key="1">
    <citation type="submission" date="2017-03" db="EMBL/GenBank/DDBJ databases">
        <authorList>
            <person name="Abille Z."/>
            <person name="Afsharjavan R."/>
            <person name="Alms C.E."/>
            <person name="Anil A."/>
            <person name="Azuma E.A."/>
            <person name="Boateng D."/>
            <person name="Bowden K.V."/>
            <person name="Bui Q."/>
            <person name="Callaghan K.D."/>
            <person name="Canova P.N."/>
            <person name="Carter A.-G.V."/>
            <person name="Carty B."/>
            <person name="Choudhary A."/>
            <person name="Chugh K."/>
            <person name="Clark C.B."/>
            <person name="Clark J."/>
            <person name="Cortez R."/>
            <person name="Dalwadi R.M."/>
            <person name="Daou G."/>
            <person name="Das M."/>
            <person name="Dasari S."/>
            <person name="Davis E.H."/>
            <person name="Defreitas N."/>
            <person name="Demirji J."/>
            <person name="Endres C."/>
            <person name="Fakhar S."/>
            <person name="Feeley N."/>
            <person name="Flores D.C."/>
            <person name="Fowler A.R."/>
            <person name="George T."/>
            <person name="Greis H.L."/>
            <person name="Groleau D.L."/>
            <person name="Gulati J.K."/>
            <person name="Guzman W."/>
            <person name="Hallworth A.N."/>
            <person name="Hariri A."/>
            <person name="Haya V.N."/>
            <person name="Hoffman A.K."/>
            <person name="Horne B."/>
            <person name="Howard T."/>
            <person name="Iglesia A.J."/>
            <person name="Ijezie O.D."/>
            <person name="Incognito N.A."/>
            <person name="Inen J.A."/>
            <person name="Jaiswal A."/>
            <person name="Jezek R.A."/>
            <person name="Kawa A.C."/>
            <person name="Khan F."/>
            <person name="Khin A.C."/>
            <person name="Knapo J."/>
            <person name="Kong A.S."/>
            <person name="Le B.Q."/>
            <person name="Le Q.M."/>
            <person name="Le T.-H.M."/>
            <person name="Lee M."/>
            <person name="Lockwood J.L."/>
            <person name="Loto-Rojas G.S."/>
            <person name="Mantzavinos A."/>
            <person name="Martinez D.R."/>
            <person name="Meadows A.R."/>
            <person name="Mehr S."/>
            <person name="Mellon M.N."/>
            <person name="Memon S."/>
            <person name="Miller B."/>
            <person name="Min S."/>
            <person name="Mitchell L.M."/>
            <person name="Mohamed I.R."/>
            <person name="Mohammed F.O."/>
            <person name="More S."/>
            <person name="Muntaha S."/>
            <person name="Nadeem I."/>
            <person name="Ndjeumen-Njinguet A.S."/>
            <person name="Ng P."/>
            <person name="Ngu V.E."/>
            <person name="Nguyen B.N."/>
            <person name="OHern C.T."/>
            <person name="Oboh U.S."/>
            <person name="Pagano C.W."/>
            <person name="Panakal P.R."/>
            <person name="Park D.A."/>
            <person name="Parsana D."/>
            <person name="Patel P."/>
            <person name="Patel V.S."/>
            <person name="Patwardhan V.M."/>
            <person name="Pawar S.D."/>
            <person name="Payne V.R."/>
            <person name="Petricel I.M."/>
            <person name="Phillips C."/>
            <person name="Puglisi K.M."/>
            <person name="Ramaprasad G."/>
            <person name="Raza A.S."/>
            <person name="Rivera-Oven A.G."/>
            <person name="Robins E."/>
            <person name="Roeun D.C."/>
            <person name="Rostovtseva N."/>
            <person name="Sadat M."/>
            <person name="Seas A."/>
            <person name="So E.J."/>
            <person name="Sogbesan C."/>
            <person name="Strumsky L.A."/>
            <person name="Sun J.L."/>
            <person name="Sutherland H.J."/>
            <person name="Tchakounte I."/>
            <person name="Tewell J.R."/>
            <person name="Thapa D.J."/>
            <person name="Tkach Y."/>
            <person name="Tran C.D."/>
            <person name="Tran V."/>
            <person name="Vithayathil T."/>
            <person name="Vivekanandan A."/>
            <person name="Wang S.R."/>
            <person name="White E."/>
            <person name="Yang A.L."/>
            <person name="Ye D.T."/>
            <person name="Yirenkyi M."/>
            <person name="Zarb J.S."/>
            <person name="Zhang S."/>
            <person name="Zhou M.T."/>
            <person name="Cao A."/>
            <person name="Nguyen K.M."/>
            <person name="Patel K."/>
            <person name="Patel P."/>
            <person name="Pennington E."/>
            <person name="Sendze O."/>
            <person name="Zahangir S."/>
            <person name="Correa-Mendez M."/>
            <person name="Fabian M.F."/>
            <person name="Liu S."/>
            <person name="Jethmalani Y."/>
            <person name="Nunn R."/>
            <person name="Prakash A."/>
            <person name="Louise T."/>
            <person name="Johnson A."/>
            <person name="Erill I."/>
            <person name="Caruso S.M."/>
        </authorList>
    </citation>
    <scope>NUCLEOTIDE SEQUENCE [LARGE SCALE GENOMIC DNA]</scope>
</reference>
<gene>
    <name evidence="2" type="ORF">HARAMBE_25</name>
</gene>
<keyword evidence="1" id="KW-0472">Membrane</keyword>
<dbReference type="InterPro" id="IPR024405">
    <property type="entry name" value="Phage_BhlA/UviB"/>
</dbReference>
<evidence type="ECO:0000313" key="3">
    <source>
        <dbReference type="Proteomes" id="UP000221132"/>
    </source>
</evidence>
<feature type="transmembrane region" description="Helical" evidence="1">
    <location>
        <begin position="6"/>
        <end position="24"/>
    </location>
</feature>
<sequence length="76" mass="8718">MEDSVFNAMLQQGPFAILFIWLLLTTQKKNETREIQYQTVIEKNQSVIEEQAKAFTSLSNDVHDIKQKIFEGDGVA</sequence>
<keyword evidence="3" id="KW-1185">Reference proteome</keyword>
<dbReference type="Proteomes" id="UP000221132">
    <property type="component" value="Segment"/>
</dbReference>
<dbReference type="Pfam" id="PF10960">
    <property type="entry name" value="Holin_BhlA"/>
    <property type="match status" value="1"/>
</dbReference>
<keyword evidence="1" id="KW-0812">Transmembrane</keyword>
<keyword evidence="1" id="KW-1133">Transmembrane helix</keyword>
<name>A0A1W6JSE2_9CAUD</name>
<evidence type="ECO:0000256" key="1">
    <source>
        <dbReference type="SAM" id="Phobius"/>
    </source>
</evidence>
<evidence type="ECO:0000313" key="2">
    <source>
        <dbReference type="EMBL" id="ARM70174.1"/>
    </source>
</evidence>